<name>A0ABR1X8K4_9PEZI</name>
<evidence type="ECO:0000313" key="2">
    <source>
        <dbReference type="Proteomes" id="UP001433268"/>
    </source>
</evidence>
<sequence length="189" mass="20581">MGDSRRFARLLAQQPQQPVEPPSIIDTIVHNISQALLGIPDCAPAEIEHTPYDHPSRHSDHHTKLPAGSYGKIIETPAAHVHPDSTRVTLSVGLWMRLSSIQARYTMLGNAITYERFNIAQIRLGRHGCTRSMGVVQGTPTVAAAPHRETMQARLALSPPSDGIHGNTATWWQTGPSPWELVALTGGVP</sequence>
<evidence type="ECO:0000313" key="1">
    <source>
        <dbReference type="EMBL" id="KAK8091782.1"/>
    </source>
</evidence>
<keyword evidence="2" id="KW-1185">Reference proteome</keyword>
<dbReference type="Proteomes" id="UP001433268">
    <property type="component" value="Unassembled WGS sequence"/>
</dbReference>
<dbReference type="GeneID" id="92039518"/>
<protein>
    <submittedName>
        <fullName evidence="1">Uncharacterized protein</fullName>
    </submittedName>
</protein>
<organism evidence="1 2">
    <name type="scientific">Apiospora hydei</name>
    <dbReference type="NCBI Taxonomy" id="1337664"/>
    <lineage>
        <taxon>Eukaryota</taxon>
        <taxon>Fungi</taxon>
        <taxon>Dikarya</taxon>
        <taxon>Ascomycota</taxon>
        <taxon>Pezizomycotina</taxon>
        <taxon>Sordariomycetes</taxon>
        <taxon>Xylariomycetidae</taxon>
        <taxon>Amphisphaeriales</taxon>
        <taxon>Apiosporaceae</taxon>
        <taxon>Apiospora</taxon>
    </lineage>
</organism>
<reference evidence="1 2" key="1">
    <citation type="submission" date="2023-01" db="EMBL/GenBank/DDBJ databases">
        <title>Analysis of 21 Apiospora genomes using comparative genomics revels a genus with tremendous synthesis potential of carbohydrate active enzymes and secondary metabolites.</title>
        <authorList>
            <person name="Sorensen T."/>
        </authorList>
    </citation>
    <scope>NUCLEOTIDE SEQUENCE [LARGE SCALE GENOMIC DNA]</scope>
    <source>
        <strain evidence="1 2">CBS 114990</strain>
    </source>
</reference>
<gene>
    <name evidence="1" type="ORF">PG997_002143</name>
</gene>
<comment type="caution">
    <text evidence="1">The sequence shown here is derived from an EMBL/GenBank/DDBJ whole genome shotgun (WGS) entry which is preliminary data.</text>
</comment>
<accession>A0ABR1X8K4</accession>
<dbReference type="EMBL" id="JAQQWN010000003">
    <property type="protein sequence ID" value="KAK8091782.1"/>
    <property type="molecule type" value="Genomic_DNA"/>
</dbReference>
<proteinExistence type="predicted"/>
<dbReference type="RefSeq" id="XP_066673754.1">
    <property type="nucleotide sequence ID" value="XM_066806458.1"/>
</dbReference>